<organism evidence="1 2">
    <name type="scientific">Tanacetum coccineum</name>
    <dbReference type="NCBI Taxonomy" id="301880"/>
    <lineage>
        <taxon>Eukaryota</taxon>
        <taxon>Viridiplantae</taxon>
        <taxon>Streptophyta</taxon>
        <taxon>Embryophyta</taxon>
        <taxon>Tracheophyta</taxon>
        <taxon>Spermatophyta</taxon>
        <taxon>Magnoliopsida</taxon>
        <taxon>eudicotyledons</taxon>
        <taxon>Gunneridae</taxon>
        <taxon>Pentapetalae</taxon>
        <taxon>asterids</taxon>
        <taxon>campanulids</taxon>
        <taxon>Asterales</taxon>
        <taxon>Asteraceae</taxon>
        <taxon>Asteroideae</taxon>
        <taxon>Anthemideae</taxon>
        <taxon>Anthemidinae</taxon>
        <taxon>Tanacetum</taxon>
    </lineage>
</organism>
<name>A0ABQ5ETP7_9ASTR</name>
<gene>
    <name evidence="1" type="ORF">Tco_0989329</name>
</gene>
<accession>A0ABQ5ETP7</accession>
<evidence type="ECO:0000313" key="2">
    <source>
        <dbReference type="Proteomes" id="UP001151760"/>
    </source>
</evidence>
<reference evidence="1" key="2">
    <citation type="submission" date="2022-01" db="EMBL/GenBank/DDBJ databases">
        <authorList>
            <person name="Yamashiro T."/>
            <person name="Shiraishi A."/>
            <person name="Satake H."/>
            <person name="Nakayama K."/>
        </authorList>
    </citation>
    <scope>NUCLEOTIDE SEQUENCE</scope>
</reference>
<evidence type="ECO:0000313" key="1">
    <source>
        <dbReference type="EMBL" id="GJT54275.1"/>
    </source>
</evidence>
<proteinExistence type="predicted"/>
<protein>
    <submittedName>
        <fullName evidence="1">Uncharacterized protein</fullName>
    </submittedName>
</protein>
<comment type="caution">
    <text evidence="1">The sequence shown here is derived from an EMBL/GenBank/DDBJ whole genome shotgun (WGS) entry which is preliminary data.</text>
</comment>
<sequence>MCKSHQLPKEILGAITQRDTGMSYGKIELSKVDGCGGLGGSRLTWGDKEVIMQYLELKGGDRGACKLLGDVIDVLGCLLEGSQVCGYRGQFRDCLVAVAKAICGCSLVVVHLGLKALLLGHTSEVGGEVSALMTSNIWREIMRRSCVFKDGDGWGEVVRGSNRDVVGEMTISFEMMLSWDLQLQEWMVYWDCRLSMWCEGGDNVEDYVKEESWSLLMCMCSNVGNGGMWGLGNDGRVSMYILGVKRTYTYLAVIDKRSWNTFLVDQHAAEDERVLLASLIVNLKLDVDENKTIQKQLKRANMYLNHELEKSKQDLEKSIQDLEISKQDLSYCTSELEKYEIFQTNHKDKEKAELECAKALGLLEETK</sequence>
<dbReference type="EMBL" id="BQNB010016658">
    <property type="protein sequence ID" value="GJT54275.1"/>
    <property type="molecule type" value="Genomic_DNA"/>
</dbReference>
<keyword evidence="2" id="KW-1185">Reference proteome</keyword>
<dbReference type="Proteomes" id="UP001151760">
    <property type="component" value="Unassembled WGS sequence"/>
</dbReference>
<reference evidence="1" key="1">
    <citation type="journal article" date="2022" name="Int. J. Mol. Sci.">
        <title>Draft Genome of Tanacetum Coccineum: Genomic Comparison of Closely Related Tanacetum-Family Plants.</title>
        <authorList>
            <person name="Yamashiro T."/>
            <person name="Shiraishi A."/>
            <person name="Nakayama K."/>
            <person name="Satake H."/>
        </authorList>
    </citation>
    <scope>NUCLEOTIDE SEQUENCE</scope>
</reference>